<protein>
    <submittedName>
        <fullName evidence="2">Tumor necrosis factor ligand superfamily member 10</fullName>
    </submittedName>
</protein>
<dbReference type="Proteomes" id="UP000762676">
    <property type="component" value="Unassembled WGS sequence"/>
</dbReference>
<reference evidence="2 3" key="1">
    <citation type="journal article" date="2021" name="Elife">
        <title>Chloroplast acquisition without the gene transfer in kleptoplastic sea slugs, Plakobranchus ocellatus.</title>
        <authorList>
            <person name="Maeda T."/>
            <person name="Takahashi S."/>
            <person name="Yoshida T."/>
            <person name="Shimamura S."/>
            <person name="Takaki Y."/>
            <person name="Nagai Y."/>
            <person name="Toyoda A."/>
            <person name="Suzuki Y."/>
            <person name="Arimoto A."/>
            <person name="Ishii H."/>
            <person name="Satoh N."/>
            <person name="Nishiyama T."/>
            <person name="Hasebe M."/>
            <person name="Maruyama T."/>
            <person name="Minagawa J."/>
            <person name="Obokata J."/>
            <person name="Shigenobu S."/>
        </authorList>
    </citation>
    <scope>NUCLEOTIDE SEQUENCE [LARGE SCALE GENOMIC DNA]</scope>
</reference>
<proteinExistence type="predicted"/>
<organism evidence="2 3">
    <name type="scientific">Elysia marginata</name>
    <dbReference type="NCBI Taxonomy" id="1093978"/>
    <lineage>
        <taxon>Eukaryota</taxon>
        <taxon>Metazoa</taxon>
        <taxon>Spiralia</taxon>
        <taxon>Lophotrochozoa</taxon>
        <taxon>Mollusca</taxon>
        <taxon>Gastropoda</taxon>
        <taxon>Heterobranchia</taxon>
        <taxon>Euthyneura</taxon>
        <taxon>Panpulmonata</taxon>
        <taxon>Sacoglossa</taxon>
        <taxon>Placobranchoidea</taxon>
        <taxon>Plakobranchidae</taxon>
        <taxon>Elysia</taxon>
    </lineage>
</organism>
<evidence type="ECO:0000313" key="3">
    <source>
        <dbReference type="Proteomes" id="UP000762676"/>
    </source>
</evidence>
<dbReference type="EMBL" id="BMAT01011153">
    <property type="protein sequence ID" value="GFR67582.1"/>
    <property type="molecule type" value="Genomic_DNA"/>
</dbReference>
<feature type="transmembrane region" description="Helical" evidence="1">
    <location>
        <begin position="28"/>
        <end position="47"/>
    </location>
</feature>
<accession>A0AAV4F2F9</accession>
<keyword evidence="3" id="KW-1185">Reference proteome</keyword>
<dbReference type="AlphaFoldDB" id="A0AAV4F2F9"/>
<keyword evidence="1" id="KW-1133">Transmembrane helix</keyword>
<name>A0AAV4F2F9_9GAST</name>
<comment type="caution">
    <text evidence="2">The sequence shown here is derived from an EMBL/GenBank/DDBJ whole genome shotgun (WGS) entry which is preliminary data.</text>
</comment>
<gene>
    <name evidence="2" type="ORF">ElyMa_005586400</name>
</gene>
<keyword evidence="1" id="KW-0812">Transmembrane</keyword>
<feature type="transmembrane region" description="Helical" evidence="1">
    <location>
        <begin position="93"/>
        <end position="113"/>
    </location>
</feature>
<evidence type="ECO:0000256" key="1">
    <source>
        <dbReference type="SAM" id="Phobius"/>
    </source>
</evidence>
<sequence>MCERSDILSCLYVRQRHLNIRLSPESSSGLRVFGSTGAALWIIFSIFKSRVRGTKQTMCGPVYEMVCEKVPDSDSYRESGHTRPTHRDKAGHTSCLAVSLSACTLVLVIIWIITTCAVINTTQTRQALVVKGDSANKTRNVTPFTCVPCLTLQRDPKGDIGDDPLLGKLTIEMHDGREDCCAYDSDQIAALFQSVARLNELPDPPVVRYNASEFQFSPVSAHKRIYPARLSRHFGIPRIPKRPPLCEFKADDPRYGVEHHRGVDVLKRGMRIRHGGLYYIYTSIYFRPQSVRPCGEFKYQVWLAASTVTDRLCSLAVKTLAQRSGGTGSIPGLVKPRTLKLILVADPPGVWHYGFSAKSGRLSVRIM</sequence>
<keyword evidence="1" id="KW-0472">Membrane</keyword>
<evidence type="ECO:0000313" key="2">
    <source>
        <dbReference type="EMBL" id="GFR67582.1"/>
    </source>
</evidence>